<name>A0AAV9Z2P6_9AGAR</name>
<keyword evidence="2" id="KW-1185">Reference proteome</keyword>
<dbReference type="EMBL" id="JAWWNJ010000248">
    <property type="protein sequence ID" value="KAK6966978.1"/>
    <property type="molecule type" value="Genomic_DNA"/>
</dbReference>
<dbReference type="AlphaFoldDB" id="A0AAV9Z2P6"/>
<reference evidence="1 2" key="1">
    <citation type="journal article" date="2024" name="J Genomics">
        <title>Draft genome sequencing and assembly of Favolaschia claudopus CIRM-BRFM 2984 isolated from oak limbs.</title>
        <authorList>
            <person name="Navarro D."/>
            <person name="Drula E."/>
            <person name="Chaduli D."/>
            <person name="Cazenave R."/>
            <person name="Ahrendt S."/>
            <person name="Wang J."/>
            <person name="Lipzen A."/>
            <person name="Daum C."/>
            <person name="Barry K."/>
            <person name="Grigoriev I.V."/>
            <person name="Favel A."/>
            <person name="Rosso M.N."/>
            <person name="Martin F."/>
        </authorList>
    </citation>
    <scope>NUCLEOTIDE SEQUENCE [LARGE SCALE GENOMIC DNA]</scope>
    <source>
        <strain evidence="1 2">CIRM-BRFM 2984</strain>
    </source>
</reference>
<protein>
    <recommendedName>
        <fullName evidence="3">Protein kinase domain-containing protein</fullName>
    </recommendedName>
</protein>
<gene>
    <name evidence="1" type="ORF">R3P38DRAFT_3299364</name>
</gene>
<accession>A0AAV9Z2P6</accession>
<evidence type="ECO:0000313" key="1">
    <source>
        <dbReference type="EMBL" id="KAK6966978.1"/>
    </source>
</evidence>
<comment type="caution">
    <text evidence="1">The sequence shown here is derived from an EMBL/GenBank/DDBJ whole genome shotgun (WGS) entry which is preliminary data.</text>
</comment>
<sequence length="146" mass="16457">MFSCPLLLRCQGFLSENGVLLYYCDEFHNEPRPMMLPAADSFHPRDAEDFVHTVPGRCVRTPRDMWYPPRPAIELGLDRRTRQIIIKAVAPGAPSPPTCSKIPEAYRALLNDMGHPDPSVRPSARVALERLESLNGFQTAHQWCAS</sequence>
<dbReference type="Proteomes" id="UP001362999">
    <property type="component" value="Unassembled WGS sequence"/>
</dbReference>
<organism evidence="1 2">
    <name type="scientific">Favolaschia claudopus</name>
    <dbReference type="NCBI Taxonomy" id="2862362"/>
    <lineage>
        <taxon>Eukaryota</taxon>
        <taxon>Fungi</taxon>
        <taxon>Dikarya</taxon>
        <taxon>Basidiomycota</taxon>
        <taxon>Agaricomycotina</taxon>
        <taxon>Agaricomycetes</taxon>
        <taxon>Agaricomycetidae</taxon>
        <taxon>Agaricales</taxon>
        <taxon>Marasmiineae</taxon>
        <taxon>Mycenaceae</taxon>
        <taxon>Favolaschia</taxon>
    </lineage>
</organism>
<proteinExistence type="predicted"/>
<evidence type="ECO:0008006" key="3">
    <source>
        <dbReference type="Google" id="ProtNLM"/>
    </source>
</evidence>
<evidence type="ECO:0000313" key="2">
    <source>
        <dbReference type="Proteomes" id="UP001362999"/>
    </source>
</evidence>